<gene>
    <name evidence="1" type="ORF">CAUJ_LOCUS12059</name>
</gene>
<evidence type="ECO:0000313" key="1">
    <source>
        <dbReference type="EMBL" id="CAD6196144.1"/>
    </source>
</evidence>
<sequence>MDVAVPPSKIYCSMKLTNNVKVSIYAAISSEPCLMENRSVVQQLSERQGVWTMIRSYVNKRLTSEGYIREDRALFSILGGLTRLAPGQTLDFFVAAEGIAYVTVITDHLYGEALRTFVIADDFPTRPGTNFVVENYCLKIVNS</sequence>
<protein>
    <submittedName>
        <fullName evidence="1">Uncharacterized protein</fullName>
    </submittedName>
</protein>
<evidence type="ECO:0000313" key="2">
    <source>
        <dbReference type="Proteomes" id="UP000835052"/>
    </source>
</evidence>
<dbReference type="EMBL" id="CAJGYM010000067">
    <property type="protein sequence ID" value="CAD6196144.1"/>
    <property type="molecule type" value="Genomic_DNA"/>
</dbReference>
<name>A0A8S1HSW8_9PELO</name>
<dbReference type="Proteomes" id="UP000835052">
    <property type="component" value="Unassembled WGS sequence"/>
</dbReference>
<organism evidence="1 2">
    <name type="scientific">Caenorhabditis auriculariae</name>
    <dbReference type="NCBI Taxonomy" id="2777116"/>
    <lineage>
        <taxon>Eukaryota</taxon>
        <taxon>Metazoa</taxon>
        <taxon>Ecdysozoa</taxon>
        <taxon>Nematoda</taxon>
        <taxon>Chromadorea</taxon>
        <taxon>Rhabditida</taxon>
        <taxon>Rhabditina</taxon>
        <taxon>Rhabditomorpha</taxon>
        <taxon>Rhabditoidea</taxon>
        <taxon>Rhabditidae</taxon>
        <taxon>Peloderinae</taxon>
        <taxon>Caenorhabditis</taxon>
    </lineage>
</organism>
<proteinExistence type="predicted"/>
<comment type="caution">
    <text evidence="1">The sequence shown here is derived from an EMBL/GenBank/DDBJ whole genome shotgun (WGS) entry which is preliminary data.</text>
</comment>
<accession>A0A8S1HSW8</accession>
<dbReference type="AlphaFoldDB" id="A0A8S1HSW8"/>
<reference evidence="1" key="1">
    <citation type="submission" date="2020-10" db="EMBL/GenBank/DDBJ databases">
        <authorList>
            <person name="Kikuchi T."/>
        </authorList>
    </citation>
    <scope>NUCLEOTIDE SEQUENCE</scope>
    <source>
        <strain evidence="1">NKZ352</strain>
    </source>
</reference>
<keyword evidence="2" id="KW-1185">Reference proteome</keyword>